<gene>
    <name evidence="1" type="ORF">DAETH_05070</name>
</gene>
<dbReference type="Gene3D" id="2.40.128.270">
    <property type="match status" value="1"/>
</dbReference>
<accession>A0ABM8AAD4</accession>
<sequence length="44" mass="5139">MQRQETEYLRLLEGVRRYRVSGSLLTLILEDGTERTFQRPVNGG</sequence>
<reference evidence="1" key="1">
    <citation type="submission" date="2022-07" db="EMBL/GenBank/DDBJ databases">
        <title>Complete Genome Sequence of the Radioresistant Bacterium Deinococcus aetherius ST0316, Isolated from the Air Dust collected in Lower Stratosphere above Japan.</title>
        <authorList>
            <person name="Satoh K."/>
            <person name="Hagiwara K."/>
            <person name="Katsumata K."/>
            <person name="Kubo A."/>
            <person name="Yokobori S."/>
            <person name="Yamagishi A."/>
            <person name="Oono Y."/>
            <person name="Narumi I."/>
        </authorList>
    </citation>
    <scope>NUCLEOTIDE SEQUENCE</scope>
    <source>
        <strain evidence="1">ST0316</strain>
    </source>
</reference>
<organism evidence="1 2">
    <name type="scientific">Deinococcus aetherius</name>
    <dbReference type="NCBI Taxonomy" id="200252"/>
    <lineage>
        <taxon>Bacteria</taxon>
        <taxon>Thermotogati</taxon>
        <taxon>Deinococcota</taxon>
        <taxon>Deinococci</taxon>
        <taxon>Deinococcales</taxon>
        <taxon>Deinococcaceae</taxon>
        <taxon>Deinococcus</taxon>
    </lineage>
</organism>
<dbReference type="Proteomes" id="UP001064971">
    <property type="component" value="Chromosome"/>
</dbReference>
<dbReference type="InterPro" id="IPR038670">
    <property type="entry name" value="HslJ-like_sf"/>
</dbReference>
<proteinExistence type="predicted"/>
<evidence type="ECO:0000313" key="2">
    <source>
        <dbReference type="Proteomes" id="UP001064971"/>
    </source>
</evidence>
<keyword evidence="2" id="KW-1185">Reference proteome</keyword>
<protein>
    <submittedName>
        <fullName evidence="1">Uncharacterized protein</fullName>
    </submittedName>
</protein>
<dbReference type="EMBL" id="AP026560">
    <property type="protein sequence ID" value="BDP40538.1"/>
    <property type="molecule type" value="Genomic_DNA"/>
</dbReference>
<evidence type="ECO:0000313" key="1">
    <source>
        <dbReference type="EMBL" id="BDP40538.1"/>
    </source>
</evidence>
<name>A0ABM8AAD4_9DEIO</name>